<reference evidence="1 2" key="1">
    <citation type="submission" date="2013-09" db="EMBL/GenBank/DDBJ databases">
        <authorList>
            <consortium name="DOE Joint Genome Institute"/>
            <person name="Klenk H.-P."/>
            <person name="Huntemann M."/>
            <person name="Han J."/>
            <person name="Chen A."/>
            <person name="Kyrpides N."/>
            <person name="Mavromatis K."/>
            <person name="Markowitz V."/>
            <person name="Palaniappan K."/>
            <person name="Ivanova N."/>
            <person name="Schaumberg A."/>
            <person name="Pati A."/>
            <person name="Liolios K."/>
            <person name="Nordberg H.P."/>
            <person name="Cantor M.N."/>
            <person name="Hua S.X."/>
            <person name="Woyke T."/>
        </authorList>
    </citation>
    <scope>NUCLEOTIDE SEQUENCE [LARGE SCALE GENOMIC DNA]</scope>
    <source>
        <strain evidence="1 2">DSM 14336</strain>
    </source>
</reference>
<dbReference type="Proteomes" id="UP000018780">
    <property type="component" value="Chromosome"/>
</dbReference>
<dbReference type="KEGG" id="lmd:METH_05470"/>
<organism evidence="1 2">
    <name type="scientific">Leisingera methylohalidivorans DSM 14336</name>
    <dbReference type="NCBI Taxonomy" id="999552"/>
    <lineage>
        <taxon>Bacteria</taxon>
        <taxon>Pseudomonadati</taxon>
        <taxon>Pseudomonadota</taxon>
        <taxon>Alphaproteobacteria</taxon>
        <taxon>Rhodobacterales</taxon>
        <taxon>Roseobacteraceae</taxon>
        <taxon>Leisingera</taxon>
    </lineage>
</organism>
<gene>
    <name evidence="1" type="ORF">METH_05470</name>
</gene>
<proteinExistence type="predicted"/>
<dbReference type="HOGENOM" id="CLU_2700228_0_0_5"/>
<sequence length="73" mass="8013">MPCPAFFFAAQIRPSRGRAGRLAALPPRAHARPEPAPSCRLAFGNRNSAFSSIFPNIRFCRRETAASRQKNAA</sequence>
<dbReference type="STRING" id="999552.METH_05470"/>
<protein>
    <submittedName>
        <fullName evidence="1">Uncharacterized protein</fullName>
    </submittedName>
</protein>
<dbReference type="EMBL" id="CP006773">
    <property type="protein sequence ID" value="AHD02904.1"/>
    <property type="molecule type" value="Genomic_DNA"/>
</dbReference>
<evidence type="ECO:0000313" key="2">
    <source>
        <dbReference type="Proteomes" id="UP000018780"/>
    </source>
</evidence>
<accession>V9VYT4</accession>
<evidence type="ECO:0000313" key="1">
    <source>
        <dbReference type="EMBL" id="AHD02904.1"/>
    </source>
</evidence>
<name>V9VYT4_9RHOB</name>
<keyword evidence="2" id="KW-1185">Reference proteome</keyword>
<dbReference type="AlphaFoldDB" id="V9VYT4"/>